<feature type="transmembrane region" description="Helical" evidence="1">
    <location>
        <begin position="213"/>
        <end position="235"/>
    </location>
</feature>
<proteinExistence type="predicted"/>
<keyword evidence="1" id="KW-1133">Transmembrane helix</keyword>
<keyword evidence="1" id="KW-0812">Transmembrane</keyword>
<keyword evidence="3" id="KW-1185">Reference proteome</keyword>
<feature type="transmembrane region" description="Helical" evidence="1">
    <location>
        <begin position="79"/>
        <end position="102"/>
    </location>
</feature>
<feature type="transmembrane region" description="Helical" evidence="1">
    <location>
        <begin position="114"/>
        <end position="138"/>
    </location>
</feature>
<evidence type="ECO:0000313" key="3">
    <source>
        <dbReference type="Proteomes" id="UP000321685"/>
    </source>
</evidence>
<dbReference type="RefSeq" id="WP_147103831.1">
    <property type="nucleotide sequence ID" value="NZ_BJVJ01000009.1"/>
</dbReference>
<name>A0A511DCF5_9PSEU</name>
<sequence length="247" mass="25379">MTATALTTNTPTVAAAAAGPGSSTGPEIAPATGFRRRAVGAVAIVGGVLTAAGFAATVWEASGSKADYLASLVSDPFRSQLAAVLLHFGYMAFIPVLVVFAAMTRRRWRVGGTIGIGLSAIGALALPGLLVTDFYDMAMRQTLPVDMAVRASDAAQELPLGALVGGPFIMVMFVGFLVATVAAWRAGFAHWLMALPLVVGVALPMVFDVDPIANIVSGACLGLFLVSVGVAALRMSDAQWVTGRRDA</sequence>
<comment type="caution">
    <text evidence="2">The sequence shown here is derived from an EMBL/GenBank/DDBJ whole genome shotgun (WGS) entry which is preliminary data.</text>
</comment>
<dbReference type="Proteomes" id="UP000321685">
    <property type="component" value="Unassembled WGS sequence"/>
</dbReference>
<feature type="transmembrane region" description="Helical" evidence="1">
    <location>
        <begin position="38"/>
        <end position="59"/>
    </location>
</feature>
<accession>A0A511DCF5</accession>
<feature type="transmembrane region" description="Helical" evidence="1">
    <location>
        <begin position="188"/>
        <end position="207"/>
    </location>
</feature>
<organism evidence="2 3">
    <name type="scientific">Pseudonocardia sulfidoxydans NBRC 16205</name>
    <dbReference type="NCBI Taxonomy" id="1223511"/>
    <lineage>
        <taxon>Bacteria</taxon>
        <taxon>Bacillati</taxon>
        <taxon>Actinomycetota</taxon>
        <taxon>Actinomycetes</taxon>
        <taxon>Pseudonocardiales</taxon>
        <taxon>Pseudonocardiaceae</taxon>
        <taxon>Pseudonocardia</taxon>
    </lineage>
</organism>
<reference evidence="2 3" key="1">
    <citation type="submission" date="2019-07" db="EMBL/GenBank/DDBJ databases">
        <title>Whole genome shotgun sequence of Pseudonocardia sulfidoxydans NBRC 16205.</title>
        <authorList>
            <person name="Hosoyama A."/>
            <person name="Uohara A."/>
            <person name="Ohji S."/>
            <person name="Ichikawa N."/>
        </authorList>
    </citation>
    <scope>NUCLEOTIDE SEQUENCE [LARGE SCALE GENOMIC DNA]</scope>
    <source>
        <strain evidence="2 3">NBRC 16205</strain>
    </source>
</reference>
<evidence type="ECO:0000256" key="1">
    <source>
        <dbReference type="SAM" id="Phobius"/>
    </source>
</evidence>
<dbReference type="AlphaFoldDB" id="A0A511DCF5"/>
<protein>
    <recommendedName>
        <fullName evidence="4">DUF4386 family protein</fullName>
    </recommendedName>
</protein>
<keyword evidence="1" id="KW-0472">Membrane</keyword>
<dbReference type="OrthoDB" id="5182385at2"/>
<gene>
    <name evidence="2" type="ORF">PSU4_14390</name>
</gene>
<evidence type="ECO:0008006" key="4">
    <source>
        <dbReference type="Google" id="ProtNLM"/>
    </source>
</evidence>
<feature type="transmembrane region" description="Helical" evidence="1">
    <location>
        <begin position="158"/>
        <end position="181"/>
    </location>
</feature>
<evidence type="ECO:0000313" key="2">
    <source>
        <dbReference type="EMBL" id="GEL22485.1"/>
    </source>
</evidence>
<dbReference type="EMBL" id="BJVJ01000009">
    <property type="protein sequence ID" value="GEL22485.1"/>
    <property type="molecule type" value="Genomic_DNA"/>
</dbReference>